<dbReference type="GO" id="GO:0016020">
    <property type="term" value="C:membrane"/>
    <property type="evidence" value="ECO:0007669"/>
    <property type="project" value="InterPro"/>
</dbReference>
<evidence type="ECO:0000256" key="1">
    <source>
        <dbReference type="ARBA" id="ARBA00022679"/>
    </source>
</evidence>
<gene>
    <name evidence="3" type="ORF">SAMN05216446_0871</name>
</gene>
<dbReference type="Pfam" id="PF03610">
    <property type="entry name" value="EIIA-man"/>
    <property type="match status" value="1"/>
</dbReference>
<dbReference type="SUPFAM" id="SSF53062">
    <property type="entry name" value="PTS system fructose IIA component-like"/>
    <property type="match status" value="1"/>
</dbReference>
<proteinExistence type="predicted"/>
<feature type="domain" description="PTS EIIA type-4" evidence="2">
    <location>
        <begin position="1"/>
        <end position="118"/>
    </location>
</feature>
<dbReference type="InterPro" id="IPR004701">
    <property type="entry name" value="PTS_EIIA_man-typ"/>
</dbReference>
<dbReference type="PANTHER" id="PTHR33799:SF1">
    <property type="entry name" value="PTS SYSTEM MANNOSE-SPECIFIC EIIAB COMPONENT-RELATED"/>
    <property type="match status" value="1"/>
</dbReference>
<sequence>MRHIVLASHHRYAEGLADTLAFLGCRKKLNVICAYVDEKPLAPMVDELFGAFDPQDEVLILTDILQGSVNQAFAPHMGERVFLVTGATVSLALELCLAGEPLTAESIARSIELARQSICLVNTLDSSAEEGDE</sequence>
<dbReference type="GO" id="GO:0009401">
    <property type="term" value="P:phosphoenolpyruvate-dependent sugar phosphotransferase system"/>
    <property type="evidence" value="ECO:0007669"/>
    <property type="project" value="InterPro"/>
</dbReference>
<name>A0A1H9P7P2_9ACTN</name>
<protein>
    <submittedName>
        <fullName evidence="3">PTS system, mannose-specific IIA component</fullName>
    </submittedName>
</protein>
<dbReference type="InterPro" id="IPR051471">
    <property type="entry name" value="Bacterial_PTS_sugar_comp"/>
</dbReference>
<evidence type="ECO:0000259" key="2">
    <source>
        <dbReference type="PROSITE" id="PS51096"/>
    </source>
</evidence>
<dbReference type="GO" id="GO:0016740">
    <property type="term" value="F:transferase activity"/>
    <property type="evidence" value="ECO:0007669"/>
    <property type="project" value="UniProtKB-KW"/>
</dbReference>
<dbReference type="AlphaFoldDB" id="A0A1H9P7P2"/>
<evidence type="ECO:0000313" key="4">
    <source>
        <dbReference type="Proteomes" id="UP000199128"/>
    </source>
</evidence>
<dbReference type="EMBL" id="FOGP01000002">
    <property type="protein sequence ID" value="SER44210.1"/>
    <property type="molecule type" value="Genomic_DNA"/>
</dbReference>
<dbReference type="Proteomes" id="UP000199128">
    <property type="component" value="Unassembled WGS sequence"/>
</dbReference>
<dbReference type="PANTHER" id="PTHR33799">
    <property type="entry name" value="PTS PERMEASE-RELATED-RELATED"/>
    <property type="match status" value="1"/>
</dbReference>
<organism evidence="3 4">
    <name type="scientific">Parafannyhessea umbonata</name>
    <dbReference type="NCBI Taxonomy" id="604330"/>
    <lineage>
        <taxon>Bacteria</taxon>
        <taxon>Bacillati</taxon>
        <taxon>Actinomycetota</taxon>
        <taxon>Coriobacteriia</taxon>
        <taxon>Coriobacteriales</taxon>
        <taxon>Atopobiaceae</taxon>
        <taxon>Parafannyhessea</taxon>
    </lineage>
</organism>
<dbReference type="PROSITE" id="PS51096">
    <property type="entry name" value="PTS_EIIA_TYPE_4"/>
    <property type="match status" value="1"/>
</dbReference>
<evidence type="ECO:0000313" key="3">
    <source>
        <dbReference type="EMBL" id="SER44210.1"/>
    </source>
</evidence>
<dbReference type="RefSeq" id="WP_091008623.1">
    <property type="nucleotide sequence ID" value="NZ_FOGP01000002.1"/>
</dbReference>
<accession>A0A1H9P7P2</accession>
<dbReference type="Gene3D" id="3.40.50.510">
    <property type="entry name" value="Phosphotransferase system, mannose-type IIA component"/>
    <property type="match status" value="1"/>
</dbReference>
<keyword evidence="1" id="KW-0808">Transferase</keyword>
<reference evidence="4" key="1">
    <citation type="submission" date="2016-10" db="EMBL/GenBank/DDBJ databases">
        <authorList>
            <person name="Varghese N."/>
            <person name="Submissions S."/>
        </authorList>
    </citation>
    <scope>NUCLEOTIDE SEQUENCE [LARGE SCALE GENOMIC DNA]</scope>
    <source>
        <strain evidence="4">KHGC19</strain>
    </source>
</reference>
<dbReference type="InterPro" id="IPR036662">
    <property type="entry name" value="PTS_EIIA_man-typ_sf"/>
</dbReference>